<accession>A0A072V5Y1</accession>
<reference evidence="3" key="3">
    <citation type="submission" date="2015-04" db="UniProtKB">
        <authorList>
            <consortium name="EnsemblPlants"/>
        </authorList>
    </citation>
    <scope>IDENTIFICATION</scope>
    <source>
        <strain evidence="3">cv. Jemalong A17</strain>
    </source>
</reference>
<dbReference type="EnsemblPlants" id="KEH37429">
    <property type="protein sequence ID" value="KEH37429"/>
    <property type="gene ID" value="MTR_2g037415"/>
</dbReference>
<evidence type="ECO:0000256" key="1">
    <source>
        <dbReference type="SAM" id="MobiDB-lite"/>
    </source>
</evidence>
<evidence type="ECO:0000313" key="3">
    <source>
        <dbReference type="EnsemblPlants" id="KEH37429"/>
    </source>
</evidence>
<organism evidence="2 4">
    <name type="scientific">Medicago truncatula</name>
    <name type="common">Barrel medic</name>
    <name type="synonym">Medicago tribuloides</name>
    <dbReference type="NCBI Taxonomy" id="3880"/>
    <lineage>
        <taxon>Eukaryota</taxon>
        <taxon>Viridiplantae</taxon>
        <taxon>Streptophyta</taxon>
        <taxon>Embryophyta</taxon>
        <taxon>Tracheophyta</taxon>
        <taxon>Spermatophyta</taxon>
        <taxon>Magnoliopsida</taxon>
        <taxon>eudicotyledons</taxon>
        <taxon>Gunneridae</taxon>
        <taxon>Pentapetalae</taxon>
        <taxon>rosids</taxon>
        <taxon>fabids</taxon>
        <taxon>Fabales</taxon>
        <taxon>Fabaceae</taxon>
        <taxon>Papilionoideae</taxon>
        <taxon>50 kb inversion clade</taxon>
        <taxon>NPAAA clade</taxon>
        <taxon>Hologalegina</taxon>
        <taxon>IRL clade</taxon>
        <taxon>Trifolieae</taxon>
        <taxon>Medicago</taxon>
    </lineage>
</organism>
<keyword evidence="4" id="KW-1185">Reference proteome</keyword>
<dbReference type="EMBL" id="CM001218">
    <property type="protein sequence ID" value="KEH37429.1"/>
    <property type="molecule type" value="Genomic_DNA"/>
</dbReference>
<name>A0A072V5Y1_MEDTR</name>
<evidence type="ECO:0000313" key="4">
    <source>
        <dbReference type="Proteomes" id="UP000002051"/>
    </source>
</evidence>
<dbReference type="Proteomes" id="UP000002051">
    <property type="component" value="Chromosome 2"/>
</dbReference>
<feature type="compositionally biased region" description="Basic and acidic residues" evidence="1">
    <location>
        <begin position="200"/>
        <end position="216"/>
    </location>
</feature>
<feature type="region of interest" description="Disordered" evidence="1">
    <location>
        <begin position="188"/>
        <end position="224"/>
    </location>
</feature>
<sequence>MTVCAKKTNLPATCLSPQSSQWNPKFGMSSGLPPGRKKIKCTEIQDFHHIHITPYSTRPLKKIATGLKSRMQYLDMDLTPTDIQYTTEFWTNGKNKVDELTDDQRKLTKSSITTVGEKRNYAIYDFTSNTKMNDSLERLEASQISDEPDSIIYGIIDNRNSVEIDSTPTPNEELIIIIDDDDDEVDIRGRTGFNQQEGINAKKEFVEPKDDQEKQIESSNTTVK</sequence>
<dbReference type="AlphaFoldDB" id="A0A072V5Y1"/>
<gene>
    <name evidence="2" type="ordered locus">MTR_2g037415</name>
</gene>
<reference evidence="2 4" key="1">
    <citation type="journal article" date="2011" name="Nature">
        <title>The Medicago genome provides insight into the evolution of rhizobial symbioses.</title>
        <authorList>
            <person name="Young N.D."/>
            <person name="Debelle F."/>
            <person name="Oldroyd G.E."/>
            <person name="Geurts R."/>
            <person name="Cannon S.B."/>
            <person name="Udvardi M.K."/>
            <person name="Benedito V.A."/>
            <person name="Mayer K.F."/>
            <person name="Gouzy J."/>
            <person name="Schoof H."/>
            <person name="Van de Peer Y."/>
            <person name="Proost S."/>
            <person name="Cook D.R."/>
            <person name="Meyers B.C."/>
            <person name="Spannagl M."/>
            <person name="Cheung F."/>
            <person name="De Mita S."/>
            <person name="Krishnakumar V."/>
            <person name="Gundlach H."/>
            <person name="Zhou S."/>
            <person name="Mudge J."/>
            <person name="Bharti A.K."/>
            <person name="Murray J.D."/>
            <person name="Naoumkina M.A."/>
            <person name="Rosen B."/>
            <person name="Silverstein K.A."/>
            <person name="Tang H."/>
            <person name="Rombauts S."/>
            <person name="Zhao P.X."/>
            <person name="Zhou P."/>
            <person name="Barbe V."/>
            <person name="Bardou P."/>
            <person name="Bechner M."/>
            <person name="Bellec A."/>
            <person name="Berger A."/>
            <person name="Berges H."/>
            <person name="Bidwell S."/>
            <person name="Bisseling T."/>
            <person name="Choisne N."/>
            <person name="Couloux A."/>
            <person name="Denny R."/>
            <person name="Deshpande S."/>
            <person name="Dai X."/>
            <person name="Doyle J.J."/>
            <person name="Dudez A.M."/>
            <person name="Farmer A.D."/>
            <person name="Fouteau S."/>
            <person name="Franken C."/>
            <person name="Gibelin C."/>
            <person name="Gish J."/>
            <person name="Goldstein S."/>
            <person name="Gonzalez A.J."/>
            <person name="Green P.J."/>
            <person name="Hallab A."/>
            <person name="Hartog M."/>
            <person name="Hua A."/>
            <person name="Humphray S.J."/>
            <person name="Jeong D.H."/>
            <person name="Jing Y."/>
            <person name="Jocker A."/>
            <person name="Kenton S.M."/>
            <person name="Kim D.J."/>
            <person name="Klee K."/>
            <person name="Lai H."/>
            <person name="Lang C."/>
            <person name="Lin S."/>
            <person name="Macmil S.L."/>
            <person name="Magdelenat G."/>
            <person name="Matthews L."/>
            <person name="McCorrison J."/>
            <person name="Monaghan E.L."/>
            <person name="Mun J.H."/>
            <person name="Najar F.Z."/>
            <person name="Nicholson C."/>
            <person name="Noirot C."/>
            <person name="O'Bleness M."/>
            <person name="Paule C.R."/>
            <person name="Poulain J."/>
            <person name="Prion F."/>
            <person name="Qin B."/>
            <person name="Qu C."/>
            <person name="Retzel E.F."/>
            <person name="Riddle C."/>
            <person name="Sallet E."/>
            <person name="Samain S."/>
            <person name="Samson N."/>
            <person name="Sanders I."/>
            <person name="Saurat O."/>
            <person name="Scarpelli C."/>
            <person name="Schiex T."/>
            <person name="Segurens B."/>
            <person name="Severin A.J."/>
            <person name="Sherrier D.J."/>
            <person name="Shi R."/>
            <person name="Sims S."/>
            <person name="Singer S.R."/>
            <person name="Sinharoy S."/>
            <person name="Sterck L."/>
            <person name="Viollet A."/>
            <person name="Wang B.B."/>
            <person name="Wang K."/>
            <person name="Wang M."/>
            <person name="Wang X."/>
            <person name="Warfsmann J."/>
            <person name="Weissenbach J."/>
            <person name="White D.D."/>
            <person name="White J.D."/>
            <person name="Wiley G.B."/>
            <person name="Wincker P."/>
            <person name="Xing Y."/>
            <person name="Yang L."/>
            <person name="Yao Z."/>
            <person name="Ying F."/>
            <person name="Zhai J."/>
            <person name="Zhou L."/>
            <person name="Zuber A."/>
            <person name="Denarie J."/>
            <person name="Dixon R.A."/>
            <person name="May G.D."/>
            <person name="Schwartz D.C."/>
            <person name="Rogers J."/>
            <person name="Quetier F."/>
            <person name="Town C.D."/>
            <person name="Roe B.A."/>
        </authorList>
    </citation>
    <scope>NUCLEOTIDE SEQUENCE [LARGE SCALE GENOMIC DNA]</scope>
    <source>
        <strain evidence="2">A17</strain>
        <strain evidence="3 4">cv. Jemalong A17</strain>
    </source>
</reference>
<proteinExistence type="predicted"/>
<reference evidence="2 4" key="2">
    <citation type="journal article" date="2014" name="BMC Genomics">
        <title>An improved genome release (version Mt4.0) for the model legume Medicago truncatula.</title>
        <authorList>
            <person name="Tang H."/>
            <person name="Krishnakumar V."/>
            <person name="Bidwell S."/>
            <person name="Rosen B."/>
            <person name="Chan A."/>
            <person name="Zhou S."/>
            <person name="Gentzbittel L."/>
            <person name="Childs K.L."/>
            <person name="Yandell M."/>
            <person name="Gundlach H."/>
            <person name="Mayer K.F."/>
            <person name="Schwartz D.C."/>
            <person name="Town C.D."/>
        </authorList>
    </citation>
    <scope>GENOME REANNOTATION</scope>
    <source>
        <strain evidence="2">A17</strain>
        <strain evidence="3 4">cv. Jemalong A17</strain>
    </source>
</reference>
<protein>
    <submittedName>
        <fullName evidence="2 3">Uncharacterized protein</fullName>
    </submittedName>
</protein>
<dbReference type="HOGENOM" id="CLU_1236649_0_0_1"/>
<evidence type="ECO:0000313" key="2">
    <source>
        <dbReference type="EMBL" id="KEH37429.1"/>
    </source>
</evidence>